<sequence>MYTCRQVSEGMHGLALGIYTITFITLCSEELRARASRGDIFISSKCRPDWGARVIVVAADLIRDEMLCECPLGVHQPAKRLRSNPR</sequence>
<dbReference type="EMBL" id="JAULSV010000003">
    <property type="protein sequence ID" value="KAK0649754.1"/>
    <property type="molecule type" value="Genomic_DNA"/>
</dbReference>
<gene>
    <name evidence="1" type="ORF">B0T16DRAFT_410663</name>
</gene>
<proteinExistence type="predicted"/>
<protein>
    <submittedName>
        <fullName evidence="1">Uncharacterized protein</fullName>
    </submittedName>
</protein>
<comment type="caution">
    <text evidence="1">The sequence shown here is derived from an EMBL/GenBank/DDBJ whole genome shotgun (WGS) entry which is preliminary data.</text>
</comment>
<evidence type="ECO:0000313" key="2">
    <source>
        <dbReference type="Proteomes" id="UP001174936"/>
    </source>
</evidence>
<reference evidence="1" key="1">
    <citation type="submission" date="2023-06" db="EMBL/GenBank/DDBJ databases">
        <title>Genome-scale phylogeny and comparative genomics of the fungal order Sordariales.</title>
        <authorList>
            <consortium name="Lawrence Berkeley National Laboratory"/>
            <person name="Hensen N."/>
            <person name="Bonometti L."/>
            <person name="Westerberg I."/>
            <person name="Brannstrom I.O."/>
            <person name="Guillou S."/>
            <person name="Cros-Aarteil S."/>
            <person name="Calhoun S."/>
            <person name="Haridas S."/>
            <person name="Kuo A."/>
            <person name="Mondo S."/>
            <person name="Pangilinan J."/>
            <person name="Riley R."/>
            <person name="Labutti K."/>
            <person name="Andreopoulos B."/>
            <person name="Lipzen A."/>
            <person name="Chen C."/>
            <person name="Yanf M."/>
            <person name="Daum C."/>
            <person name="Ng V."/>
            <person name="Clum A."/>
            <person name="Steindorff A."/>
            <person name="Ohm R."/>
            <person name="Martin F."/>
            <person name="Silar P."/>
            <person name="Natvig D."/>
            <person name="Lalanne C."/>
            <person name="Gautier V."/>
            <person name="Ament-Velasquez S.L."/>
            <person name="Kruys A."/>
            <person name="Hutchinson M.I."/>
            <person name="Powell A.J."/>
            <person name="Barry K."/>
            <person name="Miller A.N."/>
            <person name="Grigoriev I.V."/>
            <person name="Debuchy R."/>
            <person name="Gladieux P."/>
            <person name="Thoren M.H."/>
            <person name="Johannesson H."/>
        </authorList>
    </citation>
    <scope>NUCLEOTIDE SEQUENCE</scope>
    <source>
        <strain evidence="1">SMH2532-1</strain>
    </source>
</reference>
<dbReference type="AlphaFoldDB" id="A0AA39YBU1"/>
<evidence type="ECO:0000313" key="1">
    <source>
        <dbReference type="EMBL" id="KAK0649754.1"/>
    </source>
</evidence>
<keyword evidence="2" id="KW-1185">Reference proteome</keyword>
<dbReference type="Proteomes" id="UP001174936">
    <property type="component" value="Unassembled WGS sequence"/>
</dbReference>
<organism evidence="1 2">
    <name type="scientific">Cercophora newfieldiana</name>
    <dbReference type="NCBI Taxonomy" id="92897"/>
    <lineage>
        <taxon>Eukaryota</taxon>
        <taxon>Fungi</taxon>
        <taxon>Dikarya</taxon>
        <taxon>Ascomycota</taxon>
        <taxon>Pezizomycotina</taxon>
        <taxon>Sordariomycetes</taxon>
        <taxon>Sordariomycetidae</taxon>
        <taxon>Sordariales</taxon>
        <taxon>Lasiosphaeriaceae</taxon>
        <taxon>Cercophora</taxon>
    </lineage>
</organism>
<name>A0AA39YBU1_9PEZI</name>
<accession>A0AA39YBU1</accession>